<evidence type="ECO:0000256" key="8">
    <source>
        <dbReference type="ARBA" id="ARBA00051875"/>
    </source>
</evidence>
<dbReference type="GO" id="GO:0036220">
    <property type="term" value="F:ITP diphosphatase activity"/>
    <property type="evidence" value="ECO:0007669"/>
    <property type="project" value="UniProtKB-UniRule"/>
</dbReference>
<evidence type="ECO:0000256" key="2">
    <source>
        <dbReference type="ARBA" id="ARBA00011738"/>
    </source>
</evidence>
<dbReference type="PANTHER" id="PTHR11067:SF9">
    <property type="entry name" value="INOSINE TRIPHOSPHATE PYROPHOSPHATASE"/>
    <property type="match status" value="1"/>
</dbReference>
<evidence type="ECO:0000256" key="6">
    <source>
        <dbReference type="ARBA" id="ARBA00022842"/>
    </source>
</evidence>
<dbReference type="Pfam" id="PF01725">
    <property type="entry name" value="Ham1p_like"/>
    <property type="match status" value="1"/>
</dbReference>
<evidence type="ECO:0000313" key="12">
    <source>
        <dbReference type="EMBL" id="KAA9131685.1"/>
    </source>
</evidence>
<dbReference type="GO" id="GO:0036222">
    <property type="term" value="F:XTP diphosphatase activity"/>
    <property type="evidence" value="ECO:0007669"/>
    <property type="project" value="UniProtKB-UniRule"/>
</dbReference>
<gene>
    <name evidence="12" type="primary">rdgB</name>
    <name evidence="12" type="ORF">F3N42_08075</name>
</gene>
<sequence length="195" mass="20436">MELVLASGNAGKLKELAAMLAPLGYHLRAQSDWDTPEAPEDAPTFIENALLKARNASRHTGRAAIADDSGLVVPALGGEPGIFSARYAGAHGDDAANNARLLENMNGLAGDDRAAYFFCAVVLTRSASDPAPVLATARWHGHILAAPRGKGGFGYDPLFRVGGRDETSAELDPAEKNRLSHRGQAVRALVAALDA</sequence>
<evidence type="ECO:0000256" key="3">
    <source>
        <dbReference type="ARBA" id="ARBA00022723"/>
    </source>
</evidence>
<dbReference type="GO" id="GO:0009117">
    <property type="term" value="P:nucleotide metabolic process"/>
    <property type="evidence" value="ECO:0007669"/>
    <property type="project" value="UniProtKB-KW"/>
</dbReference>
<dbReference type="GO" id="GO:0035870">
    <property type="term" value="F:dITP diphosphatase activity"/>
    <property type="evidence" value="ECO:0007669"/>
    <property type="project" value="UniProtKB-UniRule"/>
</dbReference>
<proteinExistence type="inferred from homology"/>
<dbReference type="GO" id="GO:0017111">
    <property type="term" value="F:ribonucleoside triphosphate phosphatase activity"/>
    <property type="evidence" value="ECO:0007669"/>
    <property type="project" value="InterPro"/>
</dbReference>
<dbReference type="EMBL" id="VYXP01000005">
    <property type="protein sequence ID" value="KAA9131685.1"/>
    <property type="molecule type" value="Genomic_DNA"/>
</dbReference>
<dbReference type="HAMAP" id="MF_01405">
    <property type="entry name" value="Non_canon_purine_NTPase"/>
    <property type="match status" value="1"/>
</dbReference>
<feature type="active site" description="Proton acceptor" evidence="10">
    <location>
        <position position="68"/>
    </location>
</feature>
<keyword evidence="13" id="KW-1185">Reference proteome</keyword>
<organism evidence="12 13">
    <name type="scientific">Marinihelvus fidelis</name>
    <dbReference type="NCBI Taxonomy" id="2613842"/>
    <lineage>
        <taxon>Bacteria</taxon>
        <taxon>Pseudomonadati</taxon>
        <taxon>Pseudomonadota</taxon>
        <taxon>Gammaproteobacteria</taxon>
        <taxon>Chromatiales</taxon>
        <taxon>Wenzhouxiangellaceae</taxon>
        <taxon>Marinihelvus</taxon>
    </lineage>
</organism>
<comment type="cofactor">
    <cofactor evidence="10">
        <name>Mg(2+)</name>
        <dbReference type="ChEBI" id="CHEBI:18420"/>
    </cofactor>
    <text evidence="10">Binds 1 Mg(2+) ion per subunit.</text>
</comment>
<dbReference type="GO" id="GO:0005829">
    <property type="term" value="C:cytosol"/>
    <property type="evidence" value="ECO:0007669"/>
    <property type="project" value="TreeGrafter"/>
</dbReference>
<dbReference type="GO" id="GO:0000166">
    <property type="term" value="F:nucleotide binding"/>
    <property type="evidence" value="ECO:0007669"/>
    <property type="project" value="UniProtKB-KW"/>
</dbReference>
<keyword evidence="6 10" id="KW-0460">Magnesium</keyword>
<evidence type="ECO:0000313" key="13">
    <source>
        <dbReference type="Proteomes" id="UP000325372"/>
    </source>
</evidence>
<reference evidence="12 13" key="1">
    <citation type="submission" date="2019-09" db="EMBL/GenBank/DDBJ databases">
        <title>Wenzhouxiangella sp. Genome sequencing and assembly.</title>
        <authorList>
            <person name="Zhang R."/>
        </authorList>
    </citation>
    <scope>NUCLEOTIDE SEQUENCE [LARGE SCALE GENOMIC DNA]</scope>
    <source>
        <strain evidence="12 13">W260</strain>
    </source>
</reference>
<feature type="binding site" evidence="10">
    <location>
        <position position="68"/>
    </location>
    <ligand>
        <name>Mg(2+)</name>
        <dbReference type="ChEBI" id="CHEBI:18420"/>
    </ligand>
</feature>
<dbReference type="AlphaFoldDB" id="A0A5N0T9I6"/>
<comment type="catalytic activity">
    <reaction evidence="8 10">
        <text>dITP + H2O = dIMP + diphosphate + H(+)</text>
        <dbReference type="Rhea" id="RHEA:28342"/>
        <dbReference type="ChEBI" id="CHEBI:15377"/>
        <dbReference type="ChEBI" id="CHEBI:15378"/>
        <dbReference type="ChEBI" id="CHEBI:33019"/>
        <dbReference type="ChEBI" id="CHEBI:61194"/>
        <dbReference type="ChEBI" id="CHEBI:61382"/>
        <dbReference type="EC" id="3.6.1.66"/>
    </reaction>
</comment>
<feature type="binding site" evidence="10">
    <location>
        <position position="176"/>
    </location>
    <ligand>
        <name>substrate</name>
    </ligand>
</feature>
<evidence type="ECO:0000256" key="1">
    <source>
        <dbReference type="ARBA" id="ARBA00008023"/>
    </source>
</evidence>
<evidence type="ECO:0000256" key="11">
    <source>
        <dbReference type="RuleBase" id="RU003781"/>
    </source>
</evidence>
<feature type="binding site" evidence="10">
    <location>
        <begin position="181"/>
        <end position="182"/>
    </location>
    <ligand>
        <name>substrate</name>
    </ligand>
</feature>
<evidence type="ECO:0000256" key="7">
    <source>
        <dbReference type="ARBA" id="ARBA00023080"/>
    </source>
</evidence>
<keyword evidence="3 10" id="KW-0479">Metal-binding</keyword>
<dbReference type="SUPFAM" id="SSF52972">
    <property type="entry name" value="ITPase-like"/>
    <property type="match status" value="1"/>
</dbReference>
<name>A0A5N0T9I6_9GAMM</name>
<keyword evidence="5 10" id="KW-0378">Hydrolase</keyword>
<dbReference type="NCBIfam" id="TIGR00042">
    <property type="entry name" value="RdgB/HAM1 family non-canonical purine NTP pyrophosphatase"/>
    <property type="match status" value="1"/>
</dbReference>
<dbReference type="Gene3D" id="3.90.950.10">
    <property type="match status" value="1"/>
</dbReference>
<comment type="subunit">
    <text evidence="2 10">Homodimer.</text>
</comment>
<comment type="function">
    <text evidence="10">Pyrophosphatase that catalyzes the hydrolysis of nucleoside triphosphates to their monophosphate derivatives, with a high preference for the non-canonical purine nucleotides XTP (xanthosine triphosphate), dITP (deoxyinosine triphosphate) and ITP. Seems to function as a house-cleaning enzyme that removes non-canonical purine nucleotides from the nucleotide pool, thus preventing their incorporation into DNA/RNA and avoiding chromosomal lesions.</text>
</comment>
<feature type="binding site" evidence="10">
    <location>
        <position position="69"/>
    </location>
    <ligand>
        <name>substrate</name>
    </ligand>
</feature>
<dbReference type="FunFam" id="3.90.950.10:FF:000001">
    <property type="entry name" value="dITP/XTP pyrophosphatase"/>
    <property type="match status" value="1"/>
</dbReference>
<evidence type="ECO:0000256" key="10">
    <source>
        <dbReference type="HAMAP-Rule" id="MF_01405"/>
    </source>
</evidence>
<comment type="similarity">
    <text evidence="1 10 11">Belongs to the HAM1 NTPase family.</text>
</comment>
<keyword evidence="4 10" id="KW-0547">Nucleotide-binding</keyword>
<keyword evidence="7 10" id="KW-0546">Nucleotide metabolism</keyword>
<dbReference type="InterPro" id="IPR029001">
    <property type="entry name" value="ITPase-like_fam"/>
</dbReference>
<evidence type="ECO:0000256" key="9">
    <source>
        <dbReference type="ARBA" id="ARBA00052017"/>
    </source>
</evidence>
<dbReference type="EC" id="3.6.1.66" evidence="10"/>
<comment type="catalytic activity">
    <reaction evidence="10">
        <text>ITP + H2O = IMP + diphosphate + H(+)</text>
        <dbReference type="Rhea" id="RHEA:29399"/>
        <dbReference type="ChEBI" id="CHEBI:15377"/>
        <dbReference type="ChEBI" id="CHEBI:15378"/>
        <dbReference type="ChEBI" id="CHEBI:33019"/>
        <dbReference type="ChEBI" id="CHEBI:58053"/>
        <dbReference type="ChEBI" id="CHEBI:61402"/>
        <dbReference type="EC" id="3.6.1.66"/>
    </reaction>
</comment>
<comment type="caution">
    <text evidence="10">Lacks conserved residue(s) required for the propagation of feature annotation.</text>
</comment>
<dbReference type="GO" id="GO:0046872">
    <property type="term" value="F:metal ion binding"/>
    <property type="evidence" value="ECO:0007669"/>
    <property type="project" value="UniProtKB-KW"/>
</dbReference>
<evidence type="ECO:0000256" key="4">
    <source>
        <dbReference type="ARBA" id="ARBA00022741"/>
    </source>
</evidence>
<dbReference type="CDD" id="cd00515">
    <property type="entry name" value="HAM1"/>
    <property type="match status" value="1"/>
</dbReference>
<dbReference type="PANTHER" id="PTHR11067">
    <property type="entry name" value="INOSINE TRIPHOSPHATE PYROPHOSPHATASE/HAM1 PROTEIN"/>
    <property type="match status" value="1"/>
</dbReference>
<evidence type="ECO:0000256" key="5">
    <source>
        <dbReference type="ARBA" id="ARBA00022801"/>
    </source>
</evidence>
<dbReference type="GO" id="GO:0009146">
    <property type="term" value="P:purine nucleoside triphosphate catabolic process"/>
    <property type="evidence" value="ECO:0007669"/>
    <property type="project" value="UniProtKB-UniRule"/>
</dbReference>
<dbReference type="InterPro" id="IPR002637">
    <property type="entry name" value="RdgB/HAM1"/>
</dbReference>
<comment type="catalytic activity">
    <reaction evidence="9 10">
        <text>XTP + H2O = XMP + diphosphate + H(+)</text>
        <dbReference type="Rhea" id="RHEA:28610"/>
        <dbReference type="ChEBI" id="CHEBI:15377"/>
        <dbReference type="ChEBI" id="CHEBI:15378"/>
        <dbReference type="ChEBI" id="CHEBI:33019"/>
        <dbReference type="ChEBI" id="CHEBI:57464"/>
        <dbReference type="ChEBI" id="CHEBI:61314"/>
        <dbReference type="EC" id="3.6.1.66"/>
    </reaction>
</comment>
<protein>
    <recommendedName>
        <fullName evidence="10">dITP/XTP pyrophosphatase</fullName>
        <ecNumber evidence="10">3.6.1.66</ecNumber>
    </recommendedName>
    <alternativeName>
        <fullName evidence="10">Non-canonical purine NTP pyrophosphatase</fullName>
    </alternativeName>
    <alternativeName>
        <fullName evidence="10">Non-standard purine NTP pyrophosphatase</fullName>
    </alternativeName>
    <alternativeName>
        <fullName evidence="10">Nucleoside-triphosphate diphosphatase</fullName>
    </alternativeName>
    <alternativeName>
        <fullName evidence="10">Nucleoside-triphosphate pyrophosphatase</fullName>
        <shortName evidence="10">NTPase</shortName>
    </alternativeName>
</protein>
<feature type="binding site" evidence="10">
    <location>
        <begin position="7"/>
        <end position="12"/>
    </location>
    <ligand>
        <name>substrate</name>
    </ligand>
</feature>
<feature type="binding site" evidence="10">
    <location>
        <begin position="153"/>
        <end position="156"/>
    </location>
    <ligand>
        <name>substrate</name>
    </ligand>
</feature>
<dbReference type="InterPro" id="IPR020922">
    <property type="entry name" value="dITP/XTP_pyrophosphatase"/>
</dbReference>
<dbReference type="Proteomes" id="UP000325372">
    <property type="component" value="Unassembled WGS sequence"/>
</dbReference>
<comment type="caution">
    <text evidence="12">The sequence shown here is derived from an EMBL/GenBank/DDBJ whole genome shotgun (WGS) entry which is preliminary data.</text>
</comment>
<accession>A0A5N0T9I6</accession>